<gene>
    <name evidence="2" type="ORF">LCGC14_0520330</name>
</gene>
<accession>A0A0F9RYP6</accession>
<protein>
    <submittedName>
        <fullName evidence="2">Uncharacterized protein</fullName>
    </submittedName>
</protein>
<evidence type="ECO:0000313" key="2">
    <source>
        <dbReference type="EMBL" id="KKN61580.1"/>
    </source>
</evidence>
<feature type="compositionally biased region" description="Basic and acidic residues" evidence="1">
    <location>
        <begin position="49"/>
        <end position="61"/>
    </location>
</feature>
<name>A0A0F9RYP6_9ZZZZ</name>
<organism evidence="2">
    <name type="scientific">marine sediment metagenome</name>
    <dbReference type="NCBI Taxonomy" id="412755"/>
    <lineage>
        <taxon>unclassified sequences</taxon>
        <taxon>metagenomes</taxon>
        <taxon>ecological metagenomes</taxon>
    </lineage>
</organism>
<dbReference type="EMBL" id="LAZR01000653">
    <property type="protein sequence ID" value="KKN61580.1"/>
    <property type="molecule type" value="Genomic_DNA"/>
</dbReference>
<proteinExistence type="predicted"/>
<reference evidence="2" key="1">
    <citation type="journal article" date="2015" name="Nature">
        <title>Complex archaea that bridge the gap between prokaryotes and eukaryotes.</title>
        <authorList>
            <person name="Spang A."/>
            <person name="Saw J.H."/>
            <person name="Jorgensen S.L."/>
            <person name="Zaremba-Niedzwiedzka K."/>
            <person name="Martijn J."/>
            <person name="Lind A.E."/>
            <person name="van Eijk R."/>
            <person name="Schleper C."/>
            <person name="Guy L."/>
            <person name="Ettema T.J."/>
        </authorList>
    </citation>
    <scope>NUCLEOTIDE SEQUENCE</scope>
</reference>
<evidence type="ECO:0000256" key="1">
    <source>
        <dbReference type="SAM" id="MobiDB-lite"/>
    </source>
</evidence>
<dbReference type="AlphaFoldDB" id="A0A0F9RYP6"/>
<feature type="region of interest" description="Disordered" evidence="1">
    <location>
        <begin position="49"/>
        <end position="68"/>
    </location>
</feature>
<sequence length="68" mass="7608">MSYQCGRCGTEIKSGLDGVLQQKDYDALCWACYDVTITEEREAAQIEEANREAAKQEGMREEDAEAEA</sequence>
<comment type="caution">
    <text evidence="2">The sequence shown here is derived from an EMBL/GenBank/DDBJ whole genome shotgun (WGS) entry which is preliminary data.</text>
</comment>